<comment type="caution">
    <text evidence="2">The sequence shown here is derived from an EMBL/GenBank/DDBJ whole genome shotgun (WGS) entry which is preliminary data.</text>
</comment>
<evidence type="ECO:0000313" key="2">
    <source>
        <dbReference type="EMBL" id="TCU20403.1"/>
    </source>
</evidence>
<feature type="domain" description="DUF1254" evidence="1">
    <location>
        <begin position="35"/>
        <end position="95"/>
    </location>
</feature>
<dbReference type="InterPro" id="IPR010679">
    <property type="entry name" value="DUF1254"/>
</dbReference>
<evidence type="ECO:0000313" key="3">
    <source>
        <dbReference type="Proteomes" id="UP000294576"/>
    </source>
</evidence>
<proteinExistence type="predicted"/>
<dbReference type="EMBL" id="SMBH01000001">
    <property type="protein sequence ID" value="TCU20403.1"/>
    <property type="molecule type" value="Genomic_DNA"/>
</dbReference>
<protein>
    <submittedName>
        <fullName evidence="2">Uncharacterized protein DUF1254</fullName>
    </submittedName>
</protein>
<accession>A0A4R3QFD7</accession>
<dbReference type="Pfam" id="PF06863">
    <property type="entry name" value="DUF1254"/>
    <property type="match status" value="1"/>
</dbReference>
<dbReference type="AlphaFoldDB" id="A0A4R3QFD7"/>
<reference evidence="2 3" key="1">
    <citation type="submission" date="2019-03" db="EMBL/GenBank/DDBJ databases">
        <title>Genomic Encyclopedia of Type Strains, Phase IV (KMG-V): Genome sequencing to study the core and pangenomes of soil and plant-associated prokaryotes.</title>
        <authorList>
            <person name="Whitman W."/>
        </authorList>
    </citation>
    <scope>NUCLEOTIDE SEQUENCE [LARGE SCALE GENOMIC DNA]</scope>
    <source>
        <strain evidence="2 3">Hc14</strain>
    </source>
</reference>
<gene>
    <name evidence="2" type="ORF">EV132_101470</name>
</gene>
<name>A0A4R3QFD7_RHISU</name>
<dbReference type="SUPFAM" id="SSF160935">
    <property type="entry name" value="VPA0735-like"/>
    <property type="match status" value="1"/>
</dbReference>
<dbReference type="Proteomes" id="UP000294576">
    <property type="component" value="Unassembled WGS sequence"/>
</dbReference>
<organism evidence="2 3">
    <name type="scientific">Rhizobium sullae</name>
    <name type="common">Rhizobium hedysari</name>
    <dbReference type="NCBI Taxonomy" id="50338"/>
    <lineage>
        <taxon>Bacteria</taxon>
        <taxon>Pseudomonadati</taxon>
        <taxon>Pseudomonadota</taxon>
        <taxon>Alphaproteobacteria</taxon>
        <taxon>Hyphomicrobiales</taxon>
        <taxon>Rhizobiaceae</taxon>
        <taxon>Rhizobium/Agrobacterium group</taxon>
        <taxon>Rhizobium</taxon>
    </lineage>
</organism>
<evidence type="ECO:0000259" key="1">
    <source>
        <dbReference type="Pfam" id="PF06863"/>
    </source>
</evidence>
<sequence length="185" mass="21552">MNVIVELIRFTTAVVGKGYRGMWVDGDTQFRLYRHVRHVRHGDRGGRLVVGPDWKGETPIRIKKVFQSTSPFTLALIRPQLFIPDDMPNVEIIQHRRRGFRPPLSRKVVATPACRQPNMPIARCRGRRGRLYDDLFWSGAAGRRETRQLDSDDARQGGFTLLRLYRPLEPFFTKEWRLSEIELVP</sequence>